<dbReference type="RefSeq" id="XP_009013367.1">
    <property type="nucleotide sequence ID" value="XM_009015119.1"/>
</dbReference>
<reference evidence="3" key="3">
    <citation type="submission" date="2015-06" db="UniProtKB">
        <authorList>
            <consortium name="EnsemblMetazoa"/>
        </authorList>
    </citation>
    <scope>IDENTIFICATION</scope>
</reference>
<evidence type="ECO:0000259" key="1">
    <source>
        <dbReference type="Pfam" id="PF03372"/>
    </source>
</evidence>
<dbReference type="InParanoid" id="T1F1P9"/>
<dbReference type="InterPro" id="IPR036691">
    <property type="entry name" value="Endo/exonu/phosph_ase_sf"/>
</dbReference>
<keyword evidence="4" id="KW-1185">Reference proteome</keyword>
<dbReference type="Gene3D" id="3.60.10.10">
    <property type="entry name" value="Endonuclease/exonuclease/phosphatase"/>
    <property type="match status" value="1"/>
</dbReference>
<dbReference type="Proteomes" id="UP000015101">
    <property type="component" value="Unassembled WGS sequence"/>
</dbReference>
<feature type="domain" description="Endonuclease/exonuclease/phosphatase" evidence="1">
    <location>
        <begin position="187"/>
        <end position="283"/>
    </location>
</feature>
<dbReference type="EMBL" id="AMQM01003252">
    <property type="status" value="NOT_ANNOTATED_CDS"/>
    <property type="molecule type" value="Genomic_DNA"/>
</dbReference>
<dbReference type="OrthoDB" id="416454at2759"/>
<dbReference type="CTD" id="20202749"/>
<reference evidence="4" key="1">
    <citation type="submission" date="2012-12" db="EMBL/GenBank/DDBJ databases">
        <authorList>
            <person name="Hellsten U."/>
            <person name="Grimwood J."/>
            <person name="Chapman J.A."/>
            <person name="Shapiro H."/>
            <person name="Aerts A."/>
            <person name="Otillar R.P."/>
            <person name="Terry A.Y."/>
            <person name="Boore J.L."/>
            <person name="Simakov O."/>
            <person name="Marletaz F."/>
            <person name="Cho S.-J."/>
            <person name="Edsinger-Gonzales E."/>
            <person name="Havlak P."/>
            <person name="Kuo D.-H."/>
            <person name="Larsson T."/>
            <person name="Lv J."/>
            <person name="Arendt D."/>
            <person name="Savage R."/>
            <person name="Osoegawa K."/>
            <person name="de Jong P."/>
            <person name="Lindberg D.R."/>
            <person name="Seaver E.C."/>
            <person name="Weisblat D.A."/>
            <person name="Putnam N.H."/>
            <person name="Grigoriev I.V."/>
            <person name="Rokhsar D.S."/>
        </authorList>
    </citation>
    <scope>NUCLEOTIDE SEQUENCE</scope>
</reference>
<protein>
    <recommendedName>
        <fullName evidence="1">Endonuclease/exonuclease/phosphatase domain-containing protein</fullName>
    </recommendedName>
</protein>
<evidence type="ECO:0000313" key="2">
    <source>
        <dbReference type="EMBL" id="ESO08437.1"/>
    </source>
</evidence>
<dbReference type="SUPFAM" id="SSF56219">
    <property type="entry name" value="DNase I-like"/>
    <property type="match status" value="1"/>
</dbReference>
<dbReference type="HOGENOM" id="CLU_974116_0_0_1"/>
<sequence length="286" mass="33256">MSVEDNVSALKVLKSEFDNFKDEKWKKVCRKVMKLNNILDKCAIFASANMNKVPSLDKFVQINFKSIRKKLKEMLDIQQNDDNCKIKANKMFIKKSFFSMSNVQKSHRNNVIDYLKSIEINVISCYPVVKRADTSTTDNTSNDDTESTMFKVCIESCDAAKMKNPDLILQYIIRHYKDDLFHVLHINIRSLLNKSDDVYEFLQEINLEADILAITESWLNDDNENLINIDGYTFEGKHQTRKHGGGIGFYIKQNLHYKIRDDITNLNDEIEFSVVEILNKPAVKMF</sequence>
<dbReference type="STRING" id="6412.T1F1P9"/>
<gene>
    <name evidence="3" type="primary">20202749</name>
    <name evidence="2" type="ORF">HELRODRAFT_169280</name>
</gene>
<dbReference type="AlphaFoldDB" id="T1F1P9"/>
<dbReference type="KEGG" id="hro:HELRODRAFT_169280"/>
<dbReference type="GeneID" id="20202749"/>
<evidence type="ECO:0000313" key="4">
    <source>
        <dbReference type="Proteomes" id="UP000015101"/>
    </source>
</evidence>
<name>T1F1P9_HELRO</name>
<dbReference type="EnsemblMetazoa" id="HelroT169280">
    <property type="protein sequence ID" value="HelroP169280"/>
    <property type="gene ID" value="HelroG169280"/>
</dbReference>
<dbReference type="Pfam" id="PF03372">
    <property type="entry name" value="Exo_endo_phos"/>
    <property type="match status" value="1"/>
</dbReference>
<proteinExistence type="predicted"/>
<evidence type="ECO:0000313" key="3">
    <source>
        <dbReference type="EnsemblMetazoa" id="HelroP169280"/>
    </source>
</evidence>
<dbReference type="InterPro" id="IPR005135">
    <property type="entry name" value="Endo/exonuclease/phosphatase"/>
</dbReference>
<reference evidence="2 4" key="2">
    <citation type="journal article" date="2013" name="Nature">
        <title>Insights into bilaterian evolution from three spiralian genomes.</title>
        <authorList>
            <person name="Simakov O."/>
            <person name="Marletaz F."/>
            <person name="Cho S.J."/>
            <person name="Edsinger-Gonzales E."/>
            <person name="Havlak P."/>
            <person name="Hellsten U."/>
            <person name="Kuo D.H."/>
            <person name="Larsson T."/>
            <person name="Lv J."/>
            <person name="Arendt D."/>
            <person name="Savage R."/>
            <person name="Osoegawa K."/>
            <person name="de Jong P."/>
            <person name="Grimwood J."/>
            <person name="Chapman J.A."/>
            <person name="Shapiro H."/>
            <person name="Aerts A."/>
            <person name="Otillar R.P."/>
            <person name="Terry A.Y."/>
            <person name="Boore J.L."/>
            <person name="Grigoriev I.V."/>
            <person name="Lindberg D.R."/>
            <person name="Seaver E.C."/>
            <person name="Weisblat D.A."/>
            <person name="Putnam N.H."/>
            <person name="Rokhsar D.S."/>
        </authorList>
    </citation>
    <scope>NUCLEOTIDE SEQUENCE</scope>
</reference>
<dbReference type="EMBL" id="KB096080">
    <property type="protein sequence ID" value="ESO08437.1"/>
    <property type="molecule type" value="Genomic_DNA"/>
</dbReference>
<organism evidence="3 4">
    <name type="scientific">Helobdella robusta</name>
    <name type="common">Californian leech</name>
    <dbReference type="NCBI Taxonomy" id="6412"/>
    <lineage>
        <taxon>Eukaryota</taxon>
        <taxon>Metazoa</taxon>
        <taxon>Spiralia</taxon>
        <taxon>Lophotrochozoa</taxon>
        <taxon>Annelida</taxon>
        <taxon>Clitellata</taxon>
        <taxon>Hirudinea</taxon>
        <taxon>Rhynchobdellida</taxon>
        <taxon>Glossiphoniidae</taxon>
        <taxon>Helobdella</taxon>
    </lineage>
</organism>
<accession>T1F1P9</accession>